<dbReference type="EMBL" id="CCKQ01003183">
    <property type="protein sequence ID" value="CDW74291.1"/>
    <property type="molecule type" value="Genomic_DNA"/>
</dbReference>
<dbReference type="InParanoid" id="A0A077ZXK4"/>
<sequence>MDIQSNDTAYYPVFIKCDFYDDLKKIYPLDKESNGKSLQGQVFQEDELLPIEKYFKEKLMYRVVSLPINPTKEQFRNCLMNLKYELFKQDKNKLLLIYFIGKASQHSSYYYYKQPALEIFLRSDSQSNKETGIQINDLTSFVLKIKGQWQYLKNIKTIVVYDRFEFTYNKLDSKTTTYYEQLDIVSNQSAQDLYQEIRSTGNSRFSKKLVKMIETYQCCLNQCIISKKAMKRQSDSDQYQNKDKFLCLISKNFQIEDEQKQIKQQNKIRNLSEDNKRKRGENKLDKFKKEHIGRKVIVDLPISNQLCQIVNSVFLFIGDTPDQLQSSK</sequence>
<protein>
    <submittedName>
        <fullName evidence="1">Uncharacterized protein</fullName>
    </submittedName>
</protein>
<dbReference type="Proteomes" id="UP000039865">
    <property type="component" value="Unassembled WGS sequence"/>
</dbReference>
<evidence type="ECO:0000313" key="1">
    <source>
        <dbReference type="EMBL" id="CDW74291.1"/>
    </source>
</evidence>
<evidence type="ECO:0000313" key="2">
    <source>
        <dbReference type="Proteomes" id="UP000039865"/>
    </source>
</evidence>
<dbReference type="AlphaFoldDB" id="A0A077ZXK4"/>
<name>A0A077ZXK4_STYLE</name>
<accession>A0A077ZXK4</accession>
<gene>
    <name evidence="1" type="primary">Contig8772.g9362</name>
    <name evidence="1" type="ORF">STYLEM_3285</name>
</gene>
<reference evidence="1 2" key="1">
    <citation type="submission" date="2014-06" db="EMBL/GenBank/DDBJ databases">
        <authorList>
            <person name="Swart Estienne"/>
        </authorList>
    </citation>
    <scope>NUCLEOTIDE SEQUENCE [LARGE SCALE GENOMIC DNA]</scope>
    <source>
        <strain evidence="1 2">130c</strain>
    </source>
</reference>
<organism evidence="1 2">
    <name type="scientific">Stylonychia lemnae</name>
    <name type="common">Ciliate</name>
    <dbReference type="NCBI Taxonomy" id="5949"/>
    <lineage>
        <taxon>Eukaryota</taxon>
        <taxon>Sar</taxon>
        <taxon>Alveolata</taxon>
        <taxon>Ciliophora</taxon>
        <taxon>Intramacronucleata</taxon>
        <taxon>Spirotrichea</taxon>
        <taxon>Stichotrichia</taxon>
        <taxon>Sporadotrichida</taxon>
        <taxon>Oxytrichidae</taxon>
        <taxon>Stylonychinae</taxon>
        <taxon>Stylonychia</taxon>
    </lineage>
</organism>
<keyword evidence="2" id="KW-1185">Reference proteome</keyword>
<proteinExistence type="predicted"/>